<keyword evidence="4" id="KW-1185">Reference proteome</keyword>
<sequence>MEIGYGNPCIMGVVKNVNGYNFSVKGAAENCELLLYKKNSDKVAFCIELDDRFKTGDVFSVLLSGIDLKEYQYNYKIGNKYVVDPYGKTVTDCEEFGKVKGNALYVSCVELDEFAWDEDRTLKIPYDECIIYKLHARGFTKSKTSGVKYKGTFAGIVEKIPYLKELGITTIEMMPAYEFEEIDRFKDDKKLDIYTPSDVNILNYWGYTSGLHFAPKSAYCENGINGENKADYTYEFKLLVKELHKNGIELIMEMYFGKENANLIDDCIRYWVIEYHIDGVHMYCNQNNLHVVAQDPILSKTKIFTESWNGEADVEKYKNMGNYNDGFSTVAKCFLKGDEDQLTPFVNVLKMNPVQSANINYITNHNGFTMFDLVSFDRKHNESNGEGNRDGENYNHSWNCGVEGKSRSKKIIELRQRQMKNAFMLLLLAQGTPLILSGDEIENSQGGNNNPYCIDDEMTWLNWNNTENAKEIHEFVKSLIVFRKEHGILHMPKQLYMADSLSCGYPDISFHGKSAWYSALENYNRHIGVMYCSKYAKNANEDELIYVAYNMHWESHDLALPKIANGCHWSVILNSAKEQKELNITDNKIVKIEPRCVVVLLGKIIKSNTKKLI</sequence>
<dbReference type="InterPro" id="IPR013780">
    <property type="entry name" value="Glyco_hydro_b"/>
</dbReference>
<evidence type="ECO:0000313" key="3">
    <source>
        <dbReference type="EMBL" id="SEW37908.1"/>
    </source>
</evidence>
<dbReference type="SMART" id="SM00642">
    <property type="entry name" value="Aamy"/>
    <property type="match status" value="1"/>
</dbReference>
<dbReference type="InterPro" id="IPR017853">
    <property type="entry name" value="GH"/>
</dbReference>
<dbReference type="AlphaFoldDB" id="A0A1I0RCE5"/>
<dbReference type="InterPro" id="IPR013783">
    <property type="entry name" value="Ig-like_fold"/>
</dbReference>
<proteinExistence type="inferred from homology"/>
<dbReference type="EMBL" id="FOJI01000013">
    <property type="protein sequence ID" value="SEW37908.1"/>
    <property type="molecule type" value="Genomic_DNA"/>
</dbReference>
<evidence type="ECO:0000256" key="1">
    <source>
        <dbReference type="ARBA" id="ARBA00008061"/>
    </source>
</evidence>
<dbReference type="SUPFAM" id="SSF81296">
    <property type="entry name" value="E set domains"/>
    <property type="match status" value="1"/>
</dbReference>
<dbReference type="Proteomes" id="UP000199701">
    <property type="component" value="Unassembled WGS sequence"/>
</dbReference>
<organism evidence="3 4">
    <name type="scientific">[Clostridium] fimetarium</name>
    <dbReference type="NCBI Taxonomy" id="99656"/>
    <lineage>
        <taxon>Bacteria</taxon>
        <taxon>Bacillati</taxon>
        <taxon>Bacillota</taxon>
        <taxon>Clostridia</taxon>
        <taxon>Lachnospirales</taxon>
        <taxon>Lachnospiraceae</taxon>
    </lineage>
</organism>
<evidence type="ECO:0000259" key="2">
    <source>
        <dbReference type="SMART" id="SM00642"/>
    </source>
</evidence>
<dbReference type="OrthoDB" id="9761875at2"/>
<accession>A0A1I0RCE5</accession>
<name>A0A1I0RCE5_9FIRM</name>
<dbReference type="STRING" id="99656.SAMN05421659_11390"/>
<feature type="domain" description="Glycosyl hydrolase family 13 catalytic" evidence="2">
    <location>
        <begin position="133"/>
        <end position="483"/>
    </location>
</feature>
<protein>
    <submittedName>
        <fullName evidence="3">Glycogen operon protein</fullName>
    </submittedName>
</protein>
<comment type="similarity">
    <text evidence="1">Belongs to the glycosyl hydrolase 13 family.</text>
</comment>
<evidence type="ECO:0000313" key="4">
    <source>
        <dbReference type="Proteomes" id="UP000199701"/>
    </source>
</evidence>
<dbReference type="SUPFAM" id="SSF51445">
    <property type="entry name" value="(Trans)glycosidases"/>
    <property type="match status" value="1"/>
</dbReference>
<dbReference type="SUPFAM" id="SSF51011">
    <property type="entry name" value="Glycosyl hydrolase domain"/>
    <property type="match status" value="1"/>
</dbReference>
<dbReference type="Gene3D" id="2.60.40.1180">
    <property type="entry name" value="Golgi alpha-mannosidase II"/>
    <property type="match status" value="1"/>
</dbReference>
<dbReference type="RefSeq" id="WP_092455749.1">
    <property type="nucleotide sequence ID" value="NZ_FOJI01000013.1"/>
</dbReference>
<dbReference type="Gene3D" id="2.60.40.10">
    <property type="entry name" value="Immunoglobulins"/>
    <property type="match status" value="1"/>
</dbReference>
<dbReference type="Gene3D" id="3.20.20.80">
    <property type="entry name" value="Glycosidases"/>
    <property type="match status" value="2"/>
</dbReference>
<dbReference type="GO" id="GO:0005975">
    <property type="term" value="P:carbohydrate metabolic process"/>
    <property type="evidence" value="ECO:0007669"/>
    <property type="project" value="InterPro"/>
</dbReference>
<dbReference type="InterPro" id="IPR014756">
    <property type="entry name" value="Ig_E-set"/>
</dbReference>
<reference evidence="3 4" key="1">
    <citation type="submission" date="2016-10" db="EMBL/GenBank/DDBJ databases">
        <authorList>
            <person name="de Groot N.N."/>
        </authorList>
    </citation>
    <scope>NUCLEOTIDE SEQUENCE [LARGE SCALE GENOMIC DNA]</scope>
    <source>
        <strain evidence="3 4">DSM 9179</strain>
    </source>
</reference>
<gene>
    <name evidence="3" type="ORF">SAMN05421659_11390</name>
</gene>
<dbReference type="InterPro" id="IPR006047">
    <property type="entry name" value="GH13_cat_dom"/>
</dbReference>
<dbReference type="PANTHER" id="PTHR43002">
    <property type="entry name" value="GLYCOGEN DEBRANCHING ENZYME"/>
    <property type="match status" value="1"/>
</dbReference>